<protein>
    <recommendedName>
        <fullName evidence="3">MerR-like DNA binding protein</fullName>
    </recommendedName>
</protein>
<organism evidence="1 2">
    <name type="scientific">Dactylosporangium matsuzakiense</name>
    <dbReference type="NCBI Taxonomy" id="53360"/>
    <lineage>
        <taxon>Bacteria</taxon>
        <taxon>Bacillati</taxon>
        <taxon>Actinomycetota</taxon>
        <taxon>Actinomycetes</taxon>
        <taxon>Micromonosporales</taxon>
        <taxon>Micromonosporaceae</taxon>
        <taxon>Dactylosporangium</taxon>
    </lineage>
</organism>
<comment type="caution">
    <text evidence="1">The sequence shown here is derived from an EMBL/GenBank/DDBJ whole genome shotgun (WGS) entry which is preliminary data.</text>
</comment>
<dbReference type="Pfam" id="PF13591">
    <property type="entry name" value="MerR_2"/>
    <property type="match status" value="1"/>
</dbReference>
<reference evidence="1" key="2">
    <citation type="submission" date="2023-01" db="EMBL/GenBank/DDBJ databases">
        <authorList>
            <person name="Sun Q."/>
            <person name="Evtushenko L."/>
        </authorList>
    </citation>
    <scope>NUCLEOTIDE SEQUENCE</scope>
    <source>
        <strain evidence="1">VKM Ac-1321</strain>
    </source>
</reference>
<dbReference type="AlphaFoldDB" id="A0A9W6KUH7"/>
<evidence type="ECO:0008006" key="3">
    <source>
        <dbReference type="Google" id="ProtNLM"/>
    </source>
</evidence>
<dbReference type="EMBL" id="BSFP01000117">
    <property type="protein sequence ID" value="GLL07898.1"/>
    <property type="molecule type" value="Genomic_DNA"/>
</dbReference>
<name>A0A9W6KUH7_9ACTN</name>
<accession>A0A9W6KUH7</accession>
<proteinExistence type="predicted"/>
<dbReference type="SUPFAM" id="SSF46955">
    <property type="entry name" value="Putative DNA-binding domain"/>
    <property type="match status" value="1"/>
</dbReference>
<reference evidence="1" key="1">
    <citation type="journal article" date="2014" name="Int. J. Syst. Evol. Microbiol.">
        <title>Complete genome sequence of Corynebacterium casei LMG S-19264T (=DSM 44701T), isolated from a smear-ripened cheese.</title>
        <authorList>
            <consortium name="US DOE Joint Genome Institute (JGI-PGF)"/>
            <person name="Walter F."/>
            <person name="Albersmeier A."/>
            <person name="Kalinowski J."/>
            <person name="Ruckert C."/>
        </authorList>
    </citation>
    <scope>NUCLEOTIDE SEQUENCE</scope>
    <source>
        <strain evidence="1">VKM Ac-1321</strain>
    </source>
</reference>
<gene>
    <name evidence="1" type="ORF">GCM10017581_096570</name>
</gene>
<evidence type="ECO:0000313" key="2">
    <source>
        <dbReference type="Proteomes" id="UP001143480"/>
    </source>
</evidence>
<dbReference type="RefSeq" id="WP_261959912.1">
    <property type="nucleotide sequence ID" value="NZ_BAAAXA010000001.1"/>
</dbReference>
<evidence type="ECO:0000313" key="1">
    <source>
        <dbReference type="EMBL" id="GLL07898.1"/>
    </source>
</evidence>
<dbReference type="Gene3D" id="1.10.1660.10">
    <property type="match status" value="1"/>
</dbReference>
<keyword evidence="2" id="KW-1185">Reference proteome</keyword>
<dbReference type="Proteomes" id="UP001143480">
    <property type="component" value="Unassembled WGS sequence"/>
</dbReference>
<sequence>MTYALMRRPYLSADAFAAAAGLHPDLIARLVALGLLEPHIDERGDRCFARAQLVQVARVRRLHAGLPLNYAAVGIVLDLLARIDELEAQLRRRPWT</sequence>
<dbReference type="InterPro" id="IPR009061">
    <property type="entry name" value="DNA-bd_dom_put_sf"/>
</dbReference>